<dbReference type="PANTHER" id="PTHR10285">
    <property type="entry name" value="URIDINE KINASE"/>
    <property type="match status" value="1"/>
</dbReference>
<evidence type="ECO:0008006" key="3">
    <source>
        <dbReference type="Google" id="ProtNLM"/>
    </source>
</evidence>
<organism evidence="1 2">
    <name type="scientific">Leucocoprinus birnbaumii</name>
    <dbReference type="NCBI Taxonomy" id="56174"/>
    <lineage>
        <taxon>Eukaryota</taxon>
        <taxon>Fungi</taxon>
        <taxon>Dikarya</taxon>
        <taxon>Basidiomycota</taxon>
        <taxon>Agaricomycotina</taxon>
        <taxon>Agaricomycetes</taxon>
        <taxon>Agaricomycetidae</taxon>
        <taxon>Agaricales</taxon>
        <taxon>Agaricineae</taxon>
        <taxon>Agaricaceae</taxon>
        <taxon>Leucocoprinus</taxon>
    </lineage>
</organism>
<dbReference type="InterPro" id="IPR027417">
    <property type="entry name" value="P-loop_NTPase"/>
</dbReference>
<dbReference type="Proteomes" id="UP001213000">
    <property type="component" value="Unassembled WGS sequence"/>
</dbReference>
<reference evidence="1" key="1">
    <citation type="submission" date="2022-07" db="EMBL/GenBank/DDBJ databases">
        <title>Genome Sequence of Leucocoprinus birnbaumii.</title>
        <authorList>
            <person name="Buettner E."/>
        </authorList>
    </citation>
    <scope>NUCLEOTIDE SEQUENCE</scope>
    <source>
        <strain evidence="1">VT141</strain>
    </source>
</reference>
<dbReference type="Gene3D" id="3.40.50.300">
    <property type="entry name" value="P-loop containing nucleotide triphosphate hydrolases"/>
    <property type="match status" value="1"/>
</dbReference>
<evidence type="ECO:0000313" key="1">
    <source>
        <dbReference type="EMBL" id="KAJ3575051.1"/>
    </source>
</evidence>
<dbReference type="EMBL" id="JANIEX010000048">
    <property type="protein sequence ID" value="KAJ3575051.1"/>
    <property type="molecule type" value="Genomic_DNA"/>
</dbReference>
<dbReference type="AlphaFoldDB" id="A0AAD5YY15"/>
<gene>
    <name evidence="1" type="ORF">NP233_g1360</name>
</gene>
<dbReference type="SUPFAM" id="SSF52540">
    <property type="entry name" value="P-loop containing nucleoside triphosphate hydrolases"/>
    <property type="match status" value="1"/>
</dbReference>
<accession>A0AAD5YY15</accession>
<name>A0AAD5YY15_9AGAR</name>
<comment type="caution">
    <text evidence="1">The sequence shown here is derived from an EMBL/GenBank/DDBJ whole genome shotgun (WGS) entry which is preliminary data.</text>
</comment>
<keyword evidence="2" id="KW-1185">Reference proteome</keyword>
<protein>
    <recommendedName>
        <fullName evidence="3">P-loop containing nucleoside triphosphate hydrolase protein</fullName>
    </recommendedName>
</protein>
<sequence length="309" mass="34779">MSTSTTLEVVAEHILRQLDNRKRPLFVALQGPQGSGKTYLAAQLRDRLTSEPYNLRIALLSIDDLYLPHTQLLELAAAQPRNPLWQGRGQPGTHDVSLGISILAALRDGTQDIELPRFDKSLFGGEGDRLPLDGSGFIVQQPPAIDVVILEGWCVGFYPITQEELDKRWDGIWKVERSRLGLPGDTLCSKRDVERANEALVQYGQLWSFFDTFIQIKPSSFDNEEGPLSIYSIVYQWRLEQERNMRAKNGGRGMTDEAVKGFVDRYIPGYVFFGDASPEHTSIAPPRWLGKSLTVIIDGKRTFLKAVEF</sequence>
<evidence type="ECO:0000313" key="2">
    <source>
        <dbReference type="Proteomes" id="UP001213000"/>
    </source>
</evidence>
<proteinExistence type="predicted"/>